<evidence type="ECO:0000313" key="1">
    <source>
        <dbReference type="EMBL" id="KAH7985365.1"/>
    </source>
</evidence>
<dbReference type="VEuPathDB" id="VectorBase:RSAN_049504"/>
<accession>A0A9D4TCM2</accession>
<reference evidence="1" key="1">
    <citation type="journal article" date="2020" name="Cell">
        <title>Large-Scale Comparative Analyses of Tick Genomes Elucidate Their Genetic Diversity and Vector Capacities.</title>
        <authorList>
            <consortium name="Tick Genome and Microbiome Consortium (TIGMIC)"/>
            <person name="Jia N."/>
            <person name="Wang J."/>
            <person name="Shi W."/>
            <person name="Du L."/>
            <person name="Sun Y."/>
            <person name="Zhan W."/>
            <person name="Jiang J.F."/>
            <person name="Wang Q."/>
            <person name="Zhang B."/>
            <person name="Ji P."/>
            <person name="Bell-Sakyi L."/>
            <person name="Cui X.M."/>
            <person name="Yuan T.T."/>
            <person name="Jiang B.G."/>
            <person name="Yang W.F."/>
            <person name="Lam T.T."/>
            <person name="Chang Q.C."/>
            <person name="Ding S.J."/>
            <person name="Wang X.J."/>
            <person name="Zhu J.G."/>
            <person name="Ruan X.D."/>
            <person name="Zhao L."/>
            <person name="Wei J.T."/>
            <person name="Ye R.Z."/>
            <person name="Que T.C."/>
            <person name="Du C.H."/>
            <person name="Zhou Y.H."/>
            <person name="Cheng J.X."/>
            <person name="Dai P.F."/>
            <person name="Guo W.B."/>
            <person name="Han X.H."/>
            <person name="Huang E.J."/>
            <person name="Li L.F."/>
            <person name="Wei W."/>
            <person name="Gao Y.C."/>
            <person name="Liu J.Z."/>
            <person name="Shao H.Z."/>
            <person name="Wang X."/>
            <person name="Wang C.C."/>
            <person name="Yang T.C."/>
            <person name="Huo Q.B."/>
            <person name="Li W."/>
            <person name="Chen H.Y."/>
            <person name="Chen S.E."/>
            <person name="Zhou L.G."/>
            <person name="Ni X.B."/>
            <person name="Tian J.H."/>
            <person name="Sheng Y."/>
            <person name="Liu T."/>
            <person name="Pan Y.S."/>
            <person name="Xia L.Y."/>
            <person name="Li J."/>
            <person name="Zhao F."/>
            <person name="Cao W.C."/>
        </authorList>
    </citation>
    <scope>NUCLEOTIDE SEQUENCE</scope>
    <source>
        <strain evidence="1">Rsan-2018</strain>
    </source>
</reference>
<dbReference type="AlphaFoldDB" id="A0A9D4TCM2"/>
<name>A0A9D4TCM2_RHISA</name>
<keyword evidence="2" id="KW-1185">Reference proteome</keyword>
<reference evidence="1" key="2">
    <citation type="submission" date="2021-09" db="EMBL/GenBank/DDBJ databases">
        <authorList>
            <person name="Jia N."/>
            <person name="Wang J."/>
            <person name="Shi W."/>
            <person name="Du L."/>
            <person name="Sun Y."/>
            <person name="Zhan W."/>
            <person name="Jiang J."/>
            <person name="Wang Q."/>
            <person name="Zhang B."/>
            <person name="Ji P."/>
            <person name="Sakyi L.B."/>
            <person name="Cui X."/>
            <person name="Yuan T."/>
            <person name="Jiang B."/>
            <person name="Yang W."/>
            <person name="Lam T.T.-Y."/>
            <person name="Chang Q."/>
            <person name="Ding S."/>
            <person name="Wang X."/>
            <person name="Zhu J."/>
            <person name="Ruan X."/>
            <person name="Zhao L."/>
            <person name="Wei J."/>
            <person name="Que T."/>
            <person name="Du C."/>
            <person name="Cheng J."/>
            <person name="Dai P."/>
            <person name="Han X."/>
            <person name="Huang E."/>
            <person name="Gao Y."/>
            <person name="Liu J."/>
            <person name="Shao H."/>
            <person name="Ye R."/>
            <person name="Li L."/>
            <person name="Wei W."/>
            <person name="Wang X."/>
            <person name="Wang C."/>
            <person name="Huo Q."/>
            <person name="Li W."/>
            <person name="Guo W."/>
            <person name="Chen H."/>
            <person name="Chen S."/>
            <person name="Zhou L."/>
            <person name="Zhou L."/>
            <person name="Ni X."/>
            <person name="Tian J."/>
            <person name="Zhou Y."/>
            <person name="Sheng Y."/>
            <person name="Liu T."/>
            <person name="Pan Y."/>
            <person name="Xia L."/>
            <person name="Li J."/>
            <person name="Zhao F."/>
            <person name="Cao W."/>
        </authorList>
    </citation>
    <scope>NUCLEOTIDE SEQUENCE</scope>
    <source>
        <strain evidence="1">Rsan-2018</strain>
        <tissue evidence="1">Larvae</tissue>
    </source>
</reference>
<proteinExistence type="predicted"/>
<dbReference type="Proteomes" id="UP000821837">
    <property type="component" value="Unassembled WGS sequence"/>
</dbReference>
<protein>
    <submittedName>
        <fullName evidence="1">Uncharacterized protein</fullName>
    </submittedName>
</protein>
<dbReference type="EMBL" id="JABSTV010000965">
    <property type="protein sequence ID" value="KAH7985365.1"/>
    <property type="molecule type" value="Genomic_DNA"/>
</dbReference>
<comment type="caution">
    <text evidence="1">The sequence shown here is derived from an EMBL/GenBank/DDBJ whole genome shotgun (WGS) entry which is preliminary data.</text>
</comment>
<sequence length="88" mass="9820">MVSFNGYFGCTWCLNPGEHREGSLRYTVVSPIMMRTSDQVKSEMRLASQFKDTINGLKGPSALMNLKGFLAKYKSLGKFSVADIMVTM</sequence>
<gene>
    <name evidence="1" type="ORF">HPB52_025690</name>
</gene>
<organism evidence="1 2">
    <name type="scientific">Rhipicephalus sanguineus</name>
    <name type="common">Brown dog tick</name>
    <name type="synonym">Ixodes sanguineus</name>
    <dbReference type="NCBI Taxonomy" id="34632"/>
    <lineage>
        <taxon>Eukaryota</taxon>
        <taxon>Metazoa</taxon>
        <taxon>Ecdysozoa</taxon>
        <taxon>Arthropoda</taxon>
        <taxon>Chelicerata</taxon>
        <taxon>Arachnida</taxon>
        <taxon>Acari</taxon>
        <taxon>Parasitiformes</taxon>
        <taxon>Ixodida</taxon>
        <taxon>Ixodoidea</taxon>
        <taxon>Ixodidae</taxon>
        <taxon>Rhipicephalinae</taxon>
        <taxon>Rhipicephalus</taxon>
        <taxon>Rhipicephalus</taxon>
    </lineage>
</organism>
<evidence type="ECO:0000313" key="2">
    <source>
        <dbReference type="Proteomes" id="UP000821837"/>
    </source>
</evidence>